<dbReference type="EMBL" id="JBBAYM010000020">
    <property type="protein sequence ID" value="MEI5612971.1"/>
    <property type="molecule type" value="Genomic_DNA"/>
</dbReference>
<protein>
    <submittedName>
        <fullName evidence="4">Protein-arginine deiminase domain-containing protein</fullName>
    </submittedName>
</protein>
<dbReference type="PANTHER" id="PTHR10837:SF8">
    <property type="entry name" value="PROTEIN-ARGININE DEIMINASE"/>
    <property type="match status" value="1"/>
</dbReference>
<dbReference type="InterPro" id="IPR013530">
    <property type="entry name" value="PAD_C"/>
</dbReference>
<dbReference type="SUPFAM" id="SSF55909">
    <property type="entry name" value="Pentein"/>
    <property type="match status" value="1"/>
</dbReference>
<dbReference type="RefSeq" id="WP_336536711.1">
    <property type="nucleotide sequence ID" value="NZ_JBBAYL010000004.1"/>
</dbReference>
<evidence type="ECO:0000256" key="1">
    <source>
        <dbReference type="SAM" id="MobiDB-lite"/>
    </source>
</evidence>
<dbReference type="InterPro" id="IPR036556">
    <property type="entry name" value="PAD_central_sf"/>
</dbReference>
<gene>
    <name evidence="4" type="ORF">WB403_27845</name>
</gene>
<feature type="compositionally biased region" description="Basic and acidic residues" evidence="1">
    <location>
        <begin position="540"/>
        <end position="553"/>
    </location>
</feature>
<comment type="caution">
    <text evidence="4">The sequence shown here is derived from an EMBL/GenBank/DDBJ whole genome shotgun (WGS) entry which is preliminary data.</text>
</comment>
<keyword evidence="2" id="KW-0732">Signal</keyword>
<dbReference type="Gene3D" id="3.75.10.10">
    <property type="entry name" value="L-arginine/glycine Amidinotransferase, Chain A"/>
    <property type="match status" value="1"/>
</dbReference>
<proteinExistence type="predicted"/>
<dbReference type="PANTHER" id="PTHR10837">
    <property type="entry name" value="PEPTIDYLARGININE DEIMINASE"/>
    <property type="match status" value="1"/>
</dbReference>
<dbReference type="Gene3D" id="2.60.40.1700">
    <property type="entry name" value="Protein-arginine deiminase, central domain"/>
    <property type="match status" value="1"/>
</dbReference>
<evidence type="ECO:0000313" key="4">
    <source>
        <dbReference type="EMBL" id="MEI5612971.1"/>
    </source>
</evidence>
<evidence type="ECO:0000313" key="5">
    <source>
        <dbReference type="Proteomes" id="UP001365781"/>
    </source>
</evidence>
<feature type="chain" id="PRO_5046355673" evidence="2">
    <location>
        <begin position="30"/>
        <end position="653"/>
    </location>
</feature>
<feature type="domain" description="Protein-arginine deiminase C-terminal" evidence="3">
    <location>
        <begin position="209"/>
        <end position="651"/>
    </location>
</feature>
<feature type="signal peptide" evidence="2">
    <location>
        <begin position="1"/>
        <end position="29"/>
    </location>
</feature>
<evidence type="ECO:0000256" key="2">
    <source>
        <dbReference type="SAM" id="SignalP"/>
    </source>
</evidence>
<organism evidence="4 5">
    <name type="scientific">Streptomyces brasiliscabiei</name>
    <dbReference type="NCBI Taxonomy" id="2736302"/>
    <lineage>
        <taxon>Bacteria</taxon>
        <taxon>Bacillati</taxon>
        <taxon>Actinomycetota</taxon>
        <taxon>Actinomycetes</taxon>
        <taxon>Kitasatosporales</taxon>
        <taxon>Streptomycetaceae</taxon>
        <taxon>Streptomyces</taxon>
    </lineage>
</organism>
<dbReference type="Proteomes" id="UP001365781">
    <property type="component" value="Unassembled WGS sequence"/>
</dbReference>
<dbReference type="InterPro" id="IPR004303">
    <property type="entry name" value="PAD"/>
</dbReference>
<evidence type="ECO:0000259" key="3">
    <source>
        <dbReference type="Pfam" id="PF03068"/>
    </source>
</evidence>
<accession>A0ABU8GKR8</accession>
<keyword evidence="5" id="KW-1185">Reference proteome</keyword>
<feature type="region of interest" description="Disordered" evidence="1">
    <location>
        <begin position="540"/>
        <end position="563"/>
    </location>
</feature>
<sequence length="653" mass="70220">MPPRPARPTHRAIAVLAVSGTLLATPSLAAPTAFAAGAPATDLRVDTNRDGKVDVTGTTDTAGENGWTLARGALMLPNIDDDTRRCPVKGPKGKPLTDAQLAACNDASDTKVNGTADAADLARVRSVPRSVPAGAQGTVKVTAGAQQVRVFVKRGTKWEPVTAKTRLSRAELKAGVEFGVEAKDVIRDTAKWDGTARVRLTVKSSKGTTADSVTLRVAPLLTHHHLQNAQQLLVTKVTGGNYGKLNRAFREGLDKAAKNAGITQPTVNFTKYGDIWAQDFVEPAYVSMTGANGKRQAMRVMLRSAQLDRESGRELFEKMRGPNIGAVQVTGAKDSEEWTLNSMGNLETIPPYAHGERSFPAGRIIMGQRPDVGSKPAKVMRTFLKSQGLQDPLFLDTSWLHVGHVDEFVQFLPADTPRGWKIAIADPEAGLKLLRDAKAAGHGAKPMFSIPNVPWESISEALGSKNLVSDNNLATRRIEANLAVLKRETGVTDAEVVRVPALYTQGREMVGETASGKDAKTRLPRLTRLGAGTELPEVAREYGQQRRLDEPREGLGTPSPMAPAPAPSVMTSAYVPGAVNGVVLSRTHYLAPRQWGPVINGKDIFTEAVTAAYSGVGMKVSYLDDWETYHLGMGEIHCGTNTLRNTSAAWWTR</sequence>
<dbReference type="SUPFAM" id="SSF110083">
    <property type="entry name" value="Peptidylarginine deiminase Pad4, middle domain"/>
    <property type="match status" value="1"/>
</dbReference>
<name>A0ABU8GKR8_9ACTN</name>
<dbReference type="Pfam" id="PF03068">
    <property type="entry name" value="PAD"/>
    <property type="match status" value="1"/>
</dbReference>
<reference evidence="4 5" key="1">
    <citation type="submission" date="2024-03" db="EMBL/GenBank/DDBJ databases">
        <title>First Report of Pectobacterium brasiliscabiei causing potato scab in china.</title>
        <authorList>
            <person name="Handique U."/>
        </authorList>
    </citation>
    <scope>NUCLEOTIDE SEQUENCE [LARGE SCALE GENOMIC DNA]</scope>
    <source>
        <strain evidence="4 5">ZRIMU1503</strain>
    </source>
</reference>